<dbReference type="GeneID" id="70905450"/>
<dbReference type="Gene3D" id="3.60.10.10">
    <property type="entry name" value="Endonuclease/exonuclease/phosphatase"/>
    <property type="match status" value="1"/>
</dbReference>
<reference evidence="2 3" key="1">
    <citation type="submission" date="2016-09" db="EMBL/GenBank/DDBJ databases">
        <authorList>
            <person name="Doonan J."/>
            <person name="Pachebat J.A."/>
            <person name="Golyshin P.N."/>
            <person name="Denman S."/>
            <person name="Mcdonald J.E."/>
        </authorList>
    </citation>
    <scope>NUCLEOTIDE SEQUENCE [LARGE SCALE GENOMIC DNA]</scope>
    <source>
        <strain evidence="2 3">FRB141</strain>
    </source>
</reference>
<evidence type="ECO:0000259" key="1">
    <source>
        <dbReference type="Pfam" id="PF03372"/>
    </source>
</evidence>
<gene>
    <name evidence="2" type="ORF">BIY26_10925</name>
</gene>
<organism evidence="2 3">
    <name type="scientific">Brenneria goodwinii</name>
    <dbReference type="NCBI Taxonomy" id="1109412"/>
    <lineage>
        <taxon>Bacteria</taxon>
        <taxon>Pseudomonadati</taxon>
        <taxon>Pseudomonadota</taxon>
        <taxon>Gammaproteobacteria</taxon>
        <taxon>Enterobacterales</taxon>
        <taxon>Pectobacteriaceae</taxon>
        <taxon>Brenneria</taxon>
    </lineage>
</organism>
<dbReference type="AlphaFoldDB" id="A0AAE8JMV0"/>
<dbReference type="Proteomes" id="UP000285972">
    <property type="component" value="Unassembled WGS sequence"/>
</dbReference>
<dbReference type="GO" id="GO:0003824">
    <property type="term" value="F:catalytic activity"/>
    <property type="evidence" value="ECO:0007669"/>
    <property type="project" value="InterPro"/>
</dbReference>
<dbReference type="NCBIfam" id="NF003841">
    <property type="entry name" value="PRK05421.1-3"/>
    <property type="match status" value="1"/>
</dbReference>
<dbReference type="NCBIfam" id="NF003842">
    <property type="entry name" value="PRK05421.1-4"/>
    <property type="match status" value="1"/>
</dbReference>
<dbReference type="InterPro" id="IPR005135">
    <property type="entry name" value="Endo/exonuclease/phosphatase"/>
</dbReference>
<dbReference type="NCBIfam" id="NF003839">
    <property type="entry name" value="PRK05421.1-1"/>
    <property type="match status" value="1"/>
</dbReference>
<dbReference type="InterPro" id="IPR036691">
    <property type="entry name" value="Endo/exonu/phosph_ase_sf"/>
</dbReference>
<feature type="domain" description="Endonuclease/exonuclease/phosphatase" evidence="1">
    <location>
        <begin position="47"/>
        <end position="252"/>
    </location>
</feature>
<name>A0AAE8JMV0_9GAMM</name>
<dbReference type="NCBIfam" id="NF003840">
    <property type="entry name" value="PRK05421.1-2"/>
    <property type="match status" value="1"/>
</dbReference>
<dbReference type="Pfam" id="PF03372">
    <property type="entry name" value="Exo_endo_phos"/>
    <property type="match status" value="1"/>
</dbReference>
<comment type="caution">
    <text evidence="2">The sequence shown here is derived from an EMBL/GenBank/DDBJ whole genome shotgun (WGS) entry which is preliminary data.</text>
</comment>
<accession>A0AAE8JMV0</accession>
<proteinExistence type="predicted"/>
<protein>
    <recommendedName>
        <fullName evidence="1">Endonuclease/exonuclease/phosphatase domain-containing protein</fullName>
    </recommendedName>
</protein>
<sequence>MRKKTYAMRYVAGQPAERIFPPGTMHHPEQKVASGPLLLEEDVLRIMVWNIFKQQRVNWLSVLQNFGRNTQLVLLQEAQSSPELISFATSNYLAADQVPAIILPQHPSGVMTLSAVQPMYCCPLREKEPLLRLSKSALVTVYSLPDGRPLMVVNIHAVNFSFGVEVYSKQLEAIGDQLLYHRGPVIMAGDFNAWSQPRIKALYRFALRMDLQEVRFDDDLRRKVFGRPLDFVFYRQLEVTQSSILETQASDHNPLLVEFLWNSHKKTAI</sequence>
<dbReference type="SUPFAM" id="SSF56219">
    <property type="entry name" value="DNase I-like"/>
    <property type="match status" value="1"/>
</dbReference>
<dbReference type="EMBL" id="MJLX01000026">
    <property type="protein sequence ID" value="RLM23923.1"/>
    <property type="molecule type" value="Genomic_DNA"/>
</dbReference>
<evidence type="ECO:0000313" key="2">
    <source>
        <dbReference type="EMBL" id="RLM23923.1"/>
    </source>
</evidence>
<evidence type="ECO:0000313" key="3">
    <source>
        <dbReference type="Proteomes" id="UP000285972"/>
    </source>
</evidence>
<dbReference type="RefSeq" id="WP_048637776.1">
    <property type="nucleotide sequence ID" value="NZ_CGIG01000001.1"/>
</dbReference>